<reference evidence="2" key="1">
    <citation type="journal article" date="2016" name="Int. J. Syst. Evol. Microbiol.">
        <title>Pseudoxanthomonas helianthi sp. nov., isolated from roots of Jerusalem artichoke (Helianthus tuberosus).</title>
        <authorList>
            <person name="Kittiwongwattana C."/>
            <person name="Thawai C."/>
        </authorList>
    </citation>
    <scope>NUCLEOTIDE SEQUENCE</scope>
    <source>
        <strain evidence="2">110414</strain>
    </source>
</reference>
<sequence>MSHPSPEAASVRRGRRTLIALFLLFIGPILVAMAMGWLNLHPSGSRSKGELLSPKPDLRAFALARADGTAYAWEPERRLWRIALAPPPGWCQAHAAECAKLAQDVDKVWQLFGKDADHAQVLWFGAMPAQAPGSPAWQPMREDAKLSAALPRNQVSAAGVPAYVIDPYGFVVLRYAPGFDPVDLRSDMAKLLKLM</sequence>
<dbReference type="EMBL" id="JAGKTC010000001">
    <property type="protein sequence ID" value="MBP3983731.1"/>
    <property type="molecule type" value="Genomic_DNA"/>
</dbReference>
<gene>
    <name evidence="2" type="ORF">J5837_04760</name>
</gene>
<evidence type="ECO:0000313" key="3">
    <source>
        <dbReference type="Proteomes" id="UP000673447"/>
    </source>
</evidence>
<dbReference type="Proteomes" id="UP000673447">
    <property type="component" value="Unassembled WGS sequence"/>
</dbReference>
<keyword evidence="1" id="KW-0472">Membrane</keyword>
<comment type="caution">
    <text evidence="2">The sequence shown here is derived from an EMBL/GenBank/DDBJ whole genome shotgun (WGS) entry which is preliminary data.</text>
</comment>
<keyword evidence="1" id="KW-0812">Transmembrane</keyword>
<dbReference type="AlphaFoldDB" id="A0A941ASR1"/>
<evidence type="ECO:0008006" key="4">
    <source>
        <dbReference type="Google" id="ProtNLM"/>
    </source>
</evidence>
<proteinExistence type="predicted"/>
<evidence type="ECO:0000313" key="2">
    <source>
        <dbReference type="EMBL" id="MBP3983731.1"/>
    </source>
</evidence>
<feature type="transmembrane region" description="Helical" evidence="1">
    <location>
        <begin position="18"/>
        <end position="38"/>
    </location>
</feature>
<dbReference type="RefSeq" id="WP_210535558.1">
    <property type="nucleotide sequence ID" value="NZ_JAGKTC010000001.1"/>
</dbReference>
<keyword evidence="1" id="KW-1133">Transmembrane helix</keyword>
<keyword evidence="3" id="KW-1185">Reference proteome</keyword>
<accession>A0A941ASR1</accession>
<evidence type="ECO:0000256" key="1">
    <source>
        <dbReference type="SAM" id="Phobius"/>
    </source>
</evidence>
<reference evidence="2" key="2">
    <citation type="submission" date="2021-03" db="EMBL/GenBank/DDBJ databases">
        <authorList>
            <person name="Cao W."/>
        </authorList>
    </citation>
    <scope>NUCLEOTIDE SEQUENCE</scope>
    <source>
        <strain evidence="2">110414</strain>
    </source>
</reference>
<name>A0A941ASR1_9GAMM</name>
<protein>
    <recommendedName>
        <fullName evidence="4">Thioredoxin domain-containing protein</fullName>
    </recommendedName>
</protein>
<organism evidence="2 3">
    <name type="scientific">Pseudoxanthomonas helianthi</name>
    <dbReference type="NCBI Taxonomy" id="1453541"/>
    <lineage>
        <taxon>Bacteria</taxon>
        <taxon>Pseudomonadati</taxon>
        <taxon>Pseudomonadota</taxon>
        <taxon>Gammaproteobacteria</taxon>
        <taxon>Lysobacterales</taxon>
        <taxon>Lysobacteraceae</taxon>
        <taxon>Pseudoxanthomonas</taxon>
    </lineage>
</organism>